<evidence type="ECO:0000256" key="1">
    <source>
        <dbReference type="SAM" id="MobiDB-lite"/>
    </source>
</evidence>
<comment type="caution">
    <text evidence="3">The sequence shown here is derived from an EMBL/GenBank/DDBJ whole genome shotgun (WGS) entry which is preliminary data.</text>
</comment>
<evidence type="ECO:0000313" key="3">
    <source>
        <dbReference type="EMBL" id="MBU8875765.1"/>
    </source>
</evidence>
<keyword evidence="2" id="KW-0732">Signal</keyword>
<feature type="region of interest" description="Disordered" evidence="1">
    <location>
        <begin position="398"/>
        <end position="434"/>
    </location>
</feature>
<feature type="chain" id="PRO_5045954144" evidence="2">
    <location>
        <begin position="27"/>
        <end position="434"/>
    </location>
</feature>
<reference evidence="3 4" key="1">
    <citation type="submission" date="2021-06" db="EMBL/GenBank/DDBJ databases">
        <authorList>
            <person name="Lee D.H."/>
        </authorList>
    </citation>
    <scope>NUCLEOTIDE SEQUENCE [LARGE SCALE GENOMIC DNA]</scope>
    <source>
        <strain evidence="3 4">MMS21-HV4-11</strain>
    </source>
</reference>
<sequence>MRKLAAFLVLGILGIVSIAIPSEAFAATIKPVASTASPAGFHARTKTPETPTLRLTGTIETGDAERLRDILVRLQAVAPASANVPLATIELSSLGGSLSEGIKIGQLLKSYKVVAVVRKQDLCLSACALALLGGTAVRAAAAYPHDCNVEVGGKVAFHNFFLDRSELREQTHDDPVASRLQGFADARGGAAMLIRYAADLGLPPTFVANLMARPVEEYQYLETIGEFLELNLCPIGLERPSLPMSHQAANVCNNSLPAPAPVSSMIVGPIASPQVRQYMLERVQDGLNAAKARGRLADQLATWSVMRTREEVDKLYDDLRAAGVALPEILGPTFEVAVNQGGRYRAVCYVSLSPTDPDRYDIVLQGPRSLADATRLPPANARRMFLYDRRDVANQRPTSIDRDLFSLEPRDAEQQQVPPLSSGRVPGRQDVARP</sequence>
<dbReference type="EMBL" id="JAHOPB010000002">
    <property type="protein sequence ID" value="MBU8875765.1"/>
    <property type="molecule type" value="Genomic_DNA"/>
</dbReference>
<evidence type="ECO:0000313" key="4">
    <source>
        <dbReference type="Proteomes" id="UP000727907"/>
    </source>
</evidence>
<evidence type="ECO:0000256" key="2">
    <source>
        <dbReference type="SAM" id="SignalP"/>
    </source>
</evidence>
<dbReference type="RefSeq" id="WP_216964077.1">
    <property type="nucleotide sequence ID" value="NZ_JAHOPB010000002.1"/>
</dbReference>
<dbReference type="Proteomes" id="UP000727907">
    <property type="component" value="Unassembled WGS sequence"/>
</dbReference>
<gene>
    <name evidence="3" type="ORF">KQ910_18470</name>
</gene>
<feature type="compositionally biased region" description="Basic and acidic residues" evidence="1">
    <location>
        <begin position="398"/>
        <end position="413"/>
    </location>
</feature>
<accession>A0ABS6IP30</accession>
<proteinExistence type="predicted"/>
<keyword evidence="4" id="KW-1185">Reference proteome</keyword>
<name>A0ABS6IP30_9HYPH</name>
<feature type="signal peptide" evidence="2">
    <location>
        <begin position="1"/>
        <end position="26"/>
    </location>
</feature>
<protein>
    <submittedName>
        <fullName evidence="3">Uncharacterized protein</fullName>
    </submittedName>
</protein>
<organism evidence="3 4">
    <name type="scientific">Reyranella humidisoli</name>
    <dbReference type="NCBI Taxonomy" id="2849149"/>
    <lineage>
        <taxon>Bacteria</taxon>
        <taxon>Pseudomonadati</taxon>
        <taxon>Pseudomonadota</taxon>
        <taxon>Alphaproteobacteria</taxon>
        <taxon>Hyphomicrobiales</taxon>
        <taxon>Reyranellaceae</taxon>
        <taxon>Reyranella</taxon>
    </lineage>
</organism>